<comment type="catalytic activity">
    <reaction evidence="1">
        <text>ATP + protein L-histidine = ADP + protein N-phospho-L-histidine.</text>
        <dbReference type="EC" id="2.7.13.3"/>
    </reaction>
</comment>
<comment type="subcellular location">
    <subcellularLocation>
        <location evidence="2">Cell inner membrane</location>
        <topology evidence="2">Multi-pass membrane protein</topology>
    </subcellularLocation>
</comment>
<keyword evidence="14 16" id="KW-0472">Membrane</keyword>
<dbReference type="Gene3D" id="1.10.287.130">
    <property type="match status" value="1"/>
</dbReference>
<feature type="domain" description="Histidine kinase" evidence="17">
    <location>
        <begin position="238"/>
        <end position="442"/>
    </location>
</feature>
<keyword evidence="10 19" id="KW-0418">Kinase</keyword>
<keyword evidence="6" id="KW-0597">Phosphoprotein</keyword>
<evidence type="ECO:0000256" key="5">
    <source>
        <dbReference type="ARBA" id="ARBA00022519"/>
    </source>
</evidence>
<evidence type="ECO:0000256" key="12">
    <source>
        <dbReference type="ARBA" id="ARBA00022989"/>
    </source>
</evidence>
<keyword evidence="4" id="KW-1003">Cell membrane</keyword>
<dbReference type="Gene3D" id="1.10.8.500">
    <property type="entry name" value="HAMP domain in histidine kinase"/>
    <property type="match status" value="1"/>
</dbReference>
<feature type="transmembrane region" description="Helical" evidence="16">
    <location>
        <begin position="15"/>
        <end position="37"/>
    </location>
</feature>
<dbReference type="Gene3D" id="3.30.565.10">
    <property type="entry name" value="Histidine kinase-like ATPase, C-terminal domain"/>
    <property type="match status" value="1"/>
</dbReference>
<dbReference type="GO" id="GO:0005524">
    <property type="term" value="F:ATP binding"/>
    <property type="evidence" value="ECO:0007669"/>
    <property type="project" value="UniProtKB-KW"/>
</dbReference>
<evidence type="ECO:0000256" key="9">
    <source>
        <dbReference type="ARBA" id="ARBA00022741"/>
    </source>
</evidence>
<keyword evidence="5" id="KW-0997">Cell inner membrane</keyword>
<dbReference type="EMBL" id="MTHB01000041">
    <property type="protein sequence ID" value="OXC79424.1"/>
    <property type="molecule type" value="Genomic_DNA"/>
</dbReference>
<dbReference type="SMART" id="SM00304">
    <property type="entry name" value="HAMP"/>
    <property type="match status" value="1"/>
</dbReference>
<dbReference type="Pfam" id="PF00672">
    <property type="entry name" value="HAMP"/>
    <property type="match status" value="1"/>
</dbReference>
<accession>A0A226X7J5</accession>
<keyword evidence="7" id="KW-0808">Transferase</keyword>
<feature type="region of interest" description="Disordered" evidence="15">
    <location>
        <begin position="440"/>
        <end position="462"/>
    </location>
</feature>
<evidence type="ECO:0000259" key="18">
    <source>
        <dbReference type="PROSITE" id="PS50885"/>
    </source>
</evidence>
<dbReference type="PROSITE" id="PS50109">
    <property type="entry name" value="HIS_KIN"/>
    <property type="match status" value="1"/>
</dbReference>
<dbReference type="SUPFAM" id="SSF55874">
    <property type="entry name" value="ATPase domain of HSP90 chaperone/DNA topoisomerase II/histidine kinase"/>
    <property type="match status" value="1"/>
</dbReference>
<evidence type="ECO:0000313" key="19">
    <source>
        <dbReference type="EMBL" id="OXC79424.1"/>
    </source>
</evidence>
<dbReference type="Proteomes" id="UP000214720">
    <property type="component" value="Unassembled WGS sequence"/>
</dbReference>
<evidence type="ECO:0000256" key="3">
    <source>
        <dbReference type="ARBA" id="ARBA00012438"/>
    </source>
</evidence>
<keyword evidence="11" id="KW-0067">ATP-binding</keyword>
<dbReference type="InterPro" id="IPR036890">
    <property type="entry name" value="HATPase_C_sf"/>
</dbReference>
<reference evidence="20" key="1">
    <citation type="submission" date="2017-01" db="EMBL/GenBank/DDBJ databases">
        <title>Genome Analysis of Deinococcus marmoris KOPRI26562.</title>
        <authorList>
            <person name="Kim J.H."/>
            <person name="Oh H.-M."/>
        </authorList>
    </citation>
    <scope>NUCLEOTIDE SEQUENCE [LARGE SCALE GENOMIC DNA]</scope>
    <source>
        <strain evidence="20">PAMC 26633</strain>
    </source>
</reference>
<dbReference type="GO" id="GO:0000155">
    <property type="term" value="F:phosphorelay sensor kinase activity"/>
    <property type="evidence" value="ECO:0007669"/>
    <property type="project" value="InterPro"/>
</dbReference>
<evidence type="ECO:0000256" key="13">
    <source>
        <dbReference type="ARBA" id="ARBA00023012"/>
    </source>
</evidence>
<dbReference type="SUPFAM" id="SSF47384">
    <property type="entry name" value="Homodimeric domain of signal transducing histidine kinase"/>
    <property type="match status" value="1"/>
</dbReference>
<evidence type="ECO:0000256" key="7">
    <source>
        <dbReference type="ARBA" id="ARBA00022679"/>
    </source>
</evidence>
<evidence type="ECO:0000256" key="15">
    <source>
        <dbReference type="SAM" id="MobiDB-lite"/>
    </source>
</evidence>
<dbReference type="InterPro" id="IPR005467">
    <property type="entry name" value="His_kinase_dom"/>
</dbReference>
<evidence type="ECO:0000256" key="11">
    <source>
        <dbReference type="ARBA" id="ARBA00022840"/>
    </source>
</evidence>
<evidence type="ECO:0000256" key="2">
    <source>
        <dbReference type="ARBA" id="ARBA00004429"/>
    </source>
</evidence>
<dbReference type="CDD" id="cd00082">
    <property type="entry name" value="HisKA"/>
    <property type="match status" value="1"/>
</dbReference>
<evidence type="ECO:0000256" key="10">
    <source>
        <dbReference type="ARBA" id="ARBA00022777"/>
    </source>
</evidence>
<dbReference type="SUPFAM" id="SSF158472">
    <property type="entry name" value="HAMP domain-like"/>
    <property type="match status" value="1"/>
</dbReference>
<evidence type="ECO:0000256" key="6">
    <source>
        <dbReference type="ARBA" id="ARBA00022553"/>
    </source>
</evidence>
<dbReference type="SMART" id="SM00388">
    <property type="entry name" value="HisKA"/>
    <property type="match status" value="1"/>
</dbReference>
<evidence type="ECO:0000256" key="8">
    <source>
        <dbReference type="ARBA" id="ARBA00022692"/>
    </source>
</evidence>
<feature type="domain" description="HAMP" evidence="18">
    <location>
        <begin position="178"/>
        <end position="230"/>
    </location>
</feature>
<dbReference type="InterPro" id="IPR003594">
    <property type="entry name" value="HATPase_dom"/>
</dbReference>
<evidence type="ECO:0000259" key="17">
    <source>
        <dbReference type="PROSITE" id="PS50109"/>
    </source>
</evidence>
<gene>
    <name evidence="19" type="ORF">BSU04_07010</name>
</gene>
<keyword evidence="9" id="KW-0547">Nucleotide-binding</keyword>
<organism evidence="19 20">
    <name type="scientific">Caballeronia sordidicola</name>
    <name type="common">Burkholderia sordidicola</name>
    <dbReference type="NCBI Taxonomy" id="196367"/>
    <lineage>
        <taxon>Bacteria</taxon>
        <taxon>Pseudomonadati</taxon>
        <taxon>Pseudomonadota</taxon>
        <taxon>Betaproteobacteria</taxon>
        <taxon>Burkholderiales</taxon>
        <taxon>Burkholderiaceae</taxon>
        <taxon>Caballeronia</taxon>
    </lineage>
</organism>
<keyword evidence="13" id="KW-0902">Two-component regulatory system</keyword>
<feature type="transmembrane region" description="Helical" evidence="16">
    <location>
        <begin position="155"/>
        <end position="176"/>
    </location>
</feature>
<protein>
    <recommendedName>
        <fullName evidence="3">histidine kinase</fullName>
        <ecNumber evidence="3">2.7.13.3</ecNumber>
    </recommendedName>
</protein>
<dbReference type="EC" id="2.7.13.3" evidence="3"/>
<dbReference type="InterPro" id="IPR038421">
    <property type="entry name" value="RisS_PPD_sf"/>
</dbReference>
<dbReference type="GO" id="GO:0005886">
    <property type="term" value="C:plasma membrane"/>
    <property type="evidence" value="ECO:0007669"/>
    <property type="project" value="UniProtKB-SubCell"/>
</dbReference>
<dbReference type="InterPro" id="IPR050980">
    <property type="entry name" value="2C_sensor_his_kinase"/>
</dbReference>
<dbReference type="CDD" id="cd00075">
    <property type="entry name" value="HATPase"/>
    <property type="match status" value="1"/>
</dbReference>
<dbReference type="InterPro" id="IPR003661">
    <property type="entry name" value="HisK_dim/P_dom"/>
</dbReference>
<dbReference type="AlphaFoldDB" id="A0A226X7J5"/>
<name>A0A226X7J5_CABSO</name>
<evidence type="ECO:0000256" key="1">
    <source>
        <dbReference type="ARBA" id="ARBA00000085"/>
    </source>
</evidence>
<dbReference type="Pfam" id="PF02518">
    <property type="entry name" value="HATPase_c"/>
    <property type="match status" value="1"/>
</dbReference>
<dbReference type="PANTHER" id="PTHR44936:SF5">
    <property type="entry name" value="SENSOR HISTIDINE KINASE ENVZ"/>
    <property type="match status" value="1"/>
</dbReference>
<dbReference type="PROSITE" id="PS50885">
    <property type="entry name" value="HAMP"/>
    <property type="match status" value="1"/>
</dbReference>
<dbReference type="PANTHER" id="PTHR44936">
    <property type="entry name" value="SENSOR PROTEIN CREC"/>
    <property type="match status" value="1"/>
</dbReference>
<dbReference type="Pfam" id="PF00512">
    <property type="entry name" value="HisKA"/>
    <property type="match status" value="1"/>
</dbReference>
<evidence type="ECO:0000313" key="20">
    <source>
        <dbReference type="Proteomes" id="UP000214720"/>
    </source>
</evidence>
<dbReference type="SMART" id="SM00387">
    <property type="entry name" value="HATPase_c"/>
    <property type="match status" value="1"/>
</dbReference>
<evidence type="ECO:0000256" key="4">
    <source>
        <dbReference type="ARBA" id="ARBA00022475"/>
    </source>
</evidence>
<dbReference type="InterPro" id="IPR036097">
    <property type="entry name" value="HisK_dim/P_sf"/>
</dbReference>
<sequence length="462" mass="50204">MGSVTLPRSLFARNIALLVALVIVSQISSLSVLMHFVQRPRIERAAETFAIYVQTLDDLLKTVAPDAQSALAVRFEASRQFPAGAASEPSLTWRNFYRTYQRDVFIDTLRQHLPAGMEVQWQTQGEQRLWIRAHLGHEPSWIALPVPEAAHNDGMLSAVALSLALGGLAIVTAYLIQRHINRPLRDLANAAHRLSSGDAPQALRVDGTTEIAQVSVAFNQMVHALQEADATRSLMLAGISHDIRTPLTKLRLAVAMTTPSEEHDELALSTDHYLDQIDAILQQFMDYAGSGTREAAEVGDLNALVTSLAADFAGLGHVFELTLGELQPFAFRPISVMRVLMNLMQNAVLYGRVGLSARTWEDDASHTAYVEIADRGNGVNAGDLDALKAPFKRGRSTGAHPGGTGLGLAIVERIAKLHGGELQLLQREGGGFAAIVSLTTRPGNQRSQEERGAAQEPSQVKR</sequence>
<evidence type="ECO:0000256" key="14">
    <source>
        <dbReference type="ARBA" id="ARBA00023136"/>
    </source>
</evidence>
<dbReference type="CDD" id="cd06225">
    <property type="entry name" value="HAMP"/>
    <property type="match status" value="1"/>
</dbReference>
<dbReference type="PRINTS" id="PR00344">
    <property type="entry name" value="BCTRLSENSOR"/>
</dbReference>
<comment type="caution">
    <text evidence="19">The sequence shown here is derived from an EMBL/GenBank/DDBJ whole genome shotgun (WGS) entry which is preliminary data.</text>
</comment>
<dbReference type="OrthoDB" id="9804645at2"/>
<evidence type="ECO:0000256" key="16">
    <source>
        <dbReference type="SAM" id="Phobius"/>
    </source>
</evidence>
<dbReference type="InterPro" id="IPR003660">
    <property type="entry name" value="HAMP_dom"/>
</dbReference>
<dbReference type="InterPro" id="IPR004358">
    <property type="entry name" value="Sig_transdc_His_kin-like_C"/>
</dbReference>
<dbReference type="Gene3D" id="3.30.450.300">
    <property type="entry name" value="Sensor histidine kinase RisS, periplasmic domain"/>
    <property type="match status" value="1"/>
</dbReference>
<keyword evidence="12 16" id="KW-1133">Transmembrane helix</keyword>
<keyword evidence="8 16" id="KW-0812">Transmembrane</keyword>
<proteinExistence type="predicted"/>